<evidence type="ECO:0000313" key="17">
    <source>
        <dbReference type="EMBL" id="MBC1509912.1"/>
    </source>
</evidence>
<evidence type="ECO:0000256" key="1">
    <source>
        <dbReference type="ARBA" id="ARBA00004651"/>
    </source>
</evidence>
<evidence type="ECO:0000256" key="10">
    <source>
        <dbReference type="ARBA" id="ARBA00023136"/>
    </source>
</evidence>
<dbReference type="GO" id="GO:0016301">
    <property type="term" value="F:kinase activity"/>
    <property type="evidence" value="ECO:0007669"/>
    <property type="project" value="UniProtKB-KW"/>
</dbReference>
<feature type="domain" description="PTS EIIA type-1" evidence="13">
    <location>
        <begin position="489"/>
        <end position="593"/>
    </location>
</feature>
<feature type="transmembrane region" description="Helical" evidence="12">
    <location>
        <begin position="324"/>
        <end position="345"/>
    </location>
</feature>
<dbReference type="InterPro" id="IPR050558">
    <property type="entry name" value="PTS_Sugar-Specific_Components"/>
</dbReference>
<feature type="transmembrane region" description="Helical" evidence="12">
    <location>
        <begin position="241"/>
        <end position="259"/>
    </location>
</feature>
<dbReference type="GO" id="GO:0005886">
    <property type="term" value="C:plasma membrane"/>
    <property type="evidence" value="ECO:0007669"/>
    <property type="project" value="UniProtKB-SubCell"/>
</dbReference>
<protein>
    <submittedName>
        <fullName evidence="16">PTS transporter subunit EIIC</fullName>
    </submittedName>
</protein>
<feature type="transmembrane region" description="Helical" evidence="12">
    <location>
        <begin position="381"/>
        <end position="399"/>
    </location>
</feature>
<evidence type="ECO:0000256" key="8">
    <source>
        <dbReference type="ARBA" id="ARBA00022777"/>
    </source>
</evidence>
<dbReference type="Pfam" id="PF02378">
    <property type="entry name" value="PTS_EIIC"/>
    <property type="match status" value="1"/>
</dbReference>
<dbReference type="GO" id="GO:0008982">
    <property type="term" value="F:protein-N(PI)-phosphohistidine-sugar phosphotransferase activity"/>
    <property type="evidence" value="ECO:0007669"/>
    <property type="project" value="InterPro"/>
</dbReference>
<evidence type="ECO:0000256" key="9">
    <source>
        <dbReference type="ARBA" id="ARBA00022989"/>
    </source>
</evidence>
<evidence type="ECO:0000259" key="14">
    <source>
        <dbReference type="PROSITE" id="PS51098"/>
    </source>
</evidence>
<dbReference type="Gene3D" id="3.30.1360.60">
    <property type="entry name" value="Glucose permease domain IIB"/>
    <property type="match status" value="1"/>
</dbReference>
<evidence type="ECO:0000256" key="2">
    <source>
        <dbReference type="ARBA" id="ARBA00022448"/>
    </source>
</evidence>
<dbReference type="PANTHER" id="PTHR30175:SF1">
    <property type="entry name" value="PTS SYSTEM ARBUTIN-, CELLOBIOSE-, AND SALICIN-SPECIFIC EIIBC COMPONENT-RELATED"/>
    <property type="match status" value="1"/>
</dbReference>
<dbReference type="InterPro" id="IPR011055">
    <property type="entry name" value="Dup_hybrid_motif"/>
</dbReference>
<dbReference type="PROSITE" id="PS51103">
    <property type="entry name" value="PTS_EIIC_TYPE_1"/>
    <property type="match status" value="1"/>
</dbReference>
<evidence type="ECO:0000256" key="4">
    <source>
        <dbReference type="ARBA" id="ARBA00022597"/>
    </source>
</evidence>
<feature type="domain" description="PTS EIIC type-1" evidence="15">
    <location>
        <begin position="105"/>
        <end position="464"/>
    </location>
</feature>
<evidence type="ECO:0000256" key="7">
    <source>
        <dbReference type="ARBA" id="ARBA00022692"/>
    </source>
</evidence>
<dbReference type="CDD" id="cd00212">
    <property type="entry name" value="PTS_IIB_glc"/>
    <property type="match status" value="1"/>
</dbReference>
<feature type="active site" description="Phosphocysteine intermediate; for EIIB activity" evidence="11">
    <location>
        <position position="28"/>
    </location>
</feature>
<dbReference type="InterPro" id="IPR013013">
    <property type="entry name" value="PTS_EIIC_1"/>
</dbReference>
<evidence type="ECO:0000256" key="6">
    <source>
        <dbReference type="ARBA" id="ARBA00022683"/>
    </source>
</evidence>
<dbReference type="PROSITE" id="PS01035">
    <property type="entry name" value="PTS_EIIB_TYPE_1_CYS"/>
    <property type="match status" value="1"/>
</dbReference>
<evidence type="ECO:0000259" key="13">
    <source>
        <dbReference type="PROSITE" id="PS51093"/>
    </source>
</evidence>
<dbReference type="EMBL" id="JAASUB010000008">
    <property type="protein sequence ID" value="MBC1509912.1"/>
    <property type="molecule type" value="Genomic_DNA"/>
</dbReference>
<dbReference type="RefSeq" id="WP_185345774.1">
    <property type="nucleotide sequence ID" value="NZ_JAASTU010000005.1"/>
</dbReference>
<sequence>MSKKYEQLAKDIIQQLGGKENITEAYHCQTRLRFKLADETKLQKKQLQELDGVTKYINNAGVHQVVIGTHVKDVFEEIEKNIDTSTKKSTDNGSEKKKPVAAAIDFVSGVFQPIIPALSGAGMVKAVLALLVVCKVITTDSQTYYMLNLFADGVFFFLPMMLAFTVAQKLRCNPILAASVAAMLMHPSWGALVAAGDPVKFFDLIPFTLATYTGSVIPILIIIFCQSYVEKFLNRIIPKSVELVFVPMLTFLIMGTLAFSVLGPIGNILGGYLASFFIFLSVNASWLPAVLIGGLLPIMVMFGLHNGIAPLGVIQMADIGYDSIFGPGALVSNIAQATAALVVAFRTKNKKMKQLAVSGSITAYMGITEPTLYGVNLPKKYPLIAAMIGGAAGGLYAGLTHTHRFATGSSGLPAILLYIGDDTLKFFWNITIALIISASVTAIITYILSFKFEKEEENQIPEMKSVILENTTISSPVPGKVVPLSQVEDEAFASEALGKGFAVEPTIGEVYAPFDGKVVAIFPTKHAIGLVSDNGLEILIHVGLNTVELNGQYFETVIEVEQQVTKNQLLLTFDMEKIKAAGYVTQVPIVVTNTPQYSSIEMIAEGNVDKETAILAVNV</sequence>
<evidence type="ECO:0000256" key="11">
    <source>
        <dbReference type="PROSITE-ProRule" id="PRU00421"/>
    </source>
</evidence>
<proteinExistence type="predicted"/>
<feature type="transmembrane region" description="Helical" evidence="12">
    <location>
        <begin position="175"/>
        <end position="195"/>
    </location>
</feature>
<gene>
    <name evidence="16" type="ORF">HCJ38_04740</name>
    <name evidence="17" type="ORF">HCJ59_08425</name>
</gene>
<dbReference type="PANTHER" id="PTHR30175">
    <property type="entry name" value="PHOSPHOTRANSFERASE SYSTEM TRANSPORT PROTEIN"/>
    <property type="match status" value="1"/>
</dbReference>
<dbReference type="PROSITE" id="PS51093">
    <property type="entry name" value="PTS_EIIA_TYPE_1"/>
    <property type="match status" value="1"/>
</dbReference>
<dbReference type="InterPro" id="IPR003352">
    <property type="entry name" value="PTS_EIIC"/>
</dbReference>
<keyword evidence="4" id="KW-0762">Sugar transport</keyword>
<dbReference type="InterPro" id="IPR011297">
    <property type="entry name" value="PTS_IIABC_b_glu"/>
</dbReference>
<feature type="transmembrane region" description="Helical" evidence="12">
    <location>
        <begin position="289"/>
        <end position="312"/>
    </location>
</feature>
<dbReference type="SUPFAM" id="SSF55604">
    <property type="entry name" value="Glucose permease domain IIB"/>
    <property type="match status" value="1"/>
</dbReference>
<feature type="transmembrane region" description="Helical" evidence="12">
    <location>
        <begin position="114"/>
        <end position="138"/>
    </location>
</feature>
<evidence type="ECO:0000313" key="19">
    <source>
        <dbReference type="Proteomes" id="UP000587800"/>
    </source>
</evidence>
<organism evidence="16 18">
    <name type="scientific">Listeria immobilis</name>
    <dbReference type="NCBI Taxonomy" id="2713502"/>
    <lineage>
        <taxon>Bacteria</taxon>
        <taxon>Bacillati</taxon>
        <taxon>Bacillota</taxon>
        <taxon>Bacilli</taxon>
        <taxon>Bacillales</taxon>
        <taxon>Listeriaceae</taxon>
        <taxon>Listeria</taxon>
    </lineage>
</organism>
<evidence type="ECO:0000313" key="18">
    <source>
        <dbReference type="Proteomes" id="UP000561617"/>
    </source>
</evidence>
<evidence type="ECO:0000259" key="15">
    <source>
        <dbReference type="PROSITE" id="PS51103"/>
    </source>
</evidence>
<dbReference type="Gene3D" id="2.70.70.10">
    <property type="entry name" value="Glucose Permease (Domain IIA)"/>
    <property type="match status" value="1"/>
</dbReference>
<dbReference type="NCBIfam" id="TIGR01995">
    <property type="entry name" value="PTS-II-ABC-beta"/>
    <property type="match status" value="1"/>
</dbReference>
<comment type="subcellular location">
    <subcellularLocation>
        <location evidence="1">Cell membrane</location>
        <topology evidence="1">Multi-pass membrane protein</topology>
    </subcellularLocation>
</comment>
<keyword evidence="10 12" id="KW-0472">Membrane</keyword>
<feature type="transmembrane region" description="Helical" evidence="12">
    <location>
        <begin position="426"/>
        <end position="448"/>
    </location>
</feature>
<evidence type="ECO:0000256" key="12">
    <source>
        <dbReference type="SAM" id="Phobius"/>
    </source>
</evidence>
<dbReference type="InterPro" id="IPR001127">
    <property type="entry name" value="PTS_EIIA_1_perm"/>
</dbReference>
<keyword evidence="9 12" id="KW-1133">Transmembrane helix</keyword>
<dbReference type="GO" id="GO:0015771">
    <property type="term" value="P:trehalose transport"/>
    <property type="evidence" value="ECO:0007669"/>
    <property type="project" value="TreeGrafter"/>
</dbReference>
<dbReference type="GO" id="GO:0009401">
    <property type="term" value="P:phosphoenolpyruvate-dependent sugar phosphotransferase system"/>
    <property type="evidence" value="ECO:0007669"/>
    <property type="project" value="UniProtKB-KW"/>
</dbReference>
<keyword evidence="7 12" id="KW-0812">Transmembrane</keyword>
<name>A0A7X0X6D0_9LIST</name>
<dbReference type="Proteomes" id="UP000587800">
    <property type="component" value="Unassembled WGS sequence"/>
</dbReference>
<dbReference type="Proteomes" id="UP000561617">
    <property type="component" value="Unassembled WGS sequence"/>
</dbReference>
<keyword evidence="2" id="KW-0813">Transport</keyword>
<feature type="transmembrane region" description="Helical" evidence="12">
    <location>
        <begin position="265"/>
        <end position="282"/>
    </location>
</feature>
<dbReference type="NCBIfam" id="TIGR00830">
    <property type="entry name" value="PTBA"/>
    <property type="match status" value="1"/>
</dbReference>
<dbReference type="PROSITE" id="PS51098">
    <property type="entry name" value="PTS_EIIB_TYPE_1"/>
    <property type="match status" value="1"/>
</dbReference>
<dbReference type="Pfam" id="PF00367">
    <property type="entry name" value="PTS_EIIB"/>
    <property type="match status" value="1"/>
</dbReference>
<reference evidence="18 19" key="1">
    <citation type="submission" date="2020-03" db="EMBL/GenBank/DDBJ databases">
        <title>Soil Listeria distribution.</title>
        <authorList>
            <person name="Liao J."/>
            <person name="Wiedmann M."/>
        </authorList>
    </citation>
    <scope>NUCLEOTIDE SEQUENCE [LARGE SCALE GENOMIC DNA]</scope>
    <source>
        <strain evidence="17 19">FSL L7-1515</strain>
        <strain evidence="16 18">FSL L7-1554</strain>
    </source>
</reference>
<dbReference type="PROSITE" id="PS00371">
    <property type="entry name" value="PTS_EIIA_TYPE_1_HIS"/>
    <property type="match status" value="1"/>
</dbReference>
<keyword evidence="6" id="KW-0598">Phosphotransferase system</keyword>
<keyword evidence="19" id="KW-1185">Reference proteome</keyword>
<keyword evidence="3" id="KW-1003">Cell membrane</keyword>
<dbReference type="FunFam" id="2.70.70.10:FF:000001">
    <property type="entry name" value="PTS system glucose-specific IIA component"/>
    <property type="match status" value="1"/>
</dbReference>
<keyword evidence="5" id="KW-0808">Transferase</keyword>
<feature type="transmembrane region" description="Helical" evidence="12">
    <location>
        <begin position="144"/>
        <end position="163"/>
    </location>
</feature>
<dbReference type="EMBL" id="JAASTW010000004">
    <property type="protein sequence ID" value="MBC1488320.1"/>
    <property type="molecule type" value="Genomic_DNA"/>
</dbReference>
<evidence type="ECO:0000256" key="3">
    <source>
        <dbReference type="ARBA" id="ARBA00022475"/>
    </source>
</evidence>
<dbReference type="Pfam" id="PF00358">
    <property type="entry name" value="PTS_EIIA_1"/>
    <property type="match status" value="1"/>
</dbReference>
<dbReference type="InterPro" id="IPR018113">
    <property type="entry name" value="PTrfase_EIIB_Cys"/>
</dbReference>
<comment type="caution">
    <text evidence="16">The sequence shown here is derived from an EMBL/GenBank/DDBJ whole genome shotgun (WGS) entry which is preliminary data.</text>
</comment>
<dbReference type="SUPFAM" id="SSF51261">
    <property type="entry name" value="Duplicated hybrid motif"/>
    <property type="match status" value="1"/>
</dbReference>
<feature type="transmembrane region" description="Helical" evidence="12">
    <location>
        <begin position="207"/>
        <end position="229"/>
    </location>
</feature>
<dbReference type="FunFam" id="3.30.1360.60:FF:000001">
    <property type="entry name" value="PTS system glucose-specific IIBC component PtsG"/>
    <property type="match status" value="1"/>
</dbReference>
<accession>A0A7X0X6D0</accession>
<dbReference type="InterPro" id="IPR001996">
    <property type="entry name" value="PTS_IIB_1"/>
</dbReference>
<dbReference type="GO" id="GO:0090589">
    <property type="term" value="F:protein-phosphocysteine-trehalose phosphotransferase system transporter activity"/>
    <property type="evidence" value="ECO:0007669"/>
    <property type="project" value="TreeGrafter"/>
</dbReference>
<evidence type="ECO:0000313" key="16">
    <source>
        <dbReference type="EMBL" id="MBC1488320.1"/>
    </source>
</evidence>
<evidence type="ECO:0000256" key="5">
    <source>
        <dbReference type="ARBA" id="ARBA00022679"/>
    </source>
</evidence>
<feature type="domain" description="PTS EIIB type-1" evidence="14">
    <location>
        <begin position="6"/>
        <end position="88"/>
    </location>
</feature>
<keyword evidence="8" id="KW-0418">Kinase</keyword>
<dbReference type="InterPro" id="IPR036878">
    <property type="entry name" value="Glu_permease_IIB"/>
</dbReference>
<dbReference type="AlphaFoldDB" id="A0A7X0X6D0"/>